<name>A0A7J7KXN2_9MAGN</name>
<protein>
    <submittedName>
        <fullName evidence="1">Uncharacterized protein</fullName>
    </submittedName>
</protein>
<gene>
    <name evidence="1" type="ORF">GIB67_002600</name>
</gene>
<evidence type="ECO:0000313" key="2">
    <source>
        <dbReference type="Proteomes" id="UP000541444"/>
    </source>
</evidence>
<organism evidence="1 2">
    <name type="scientific">Kingdonia uniflora</name>
    <dbReference type="NCBI Taxonomy" id="39325"/>
    <lineage>
        <taxon>Eukaryota</taxon>
        <taxon>Viridiplantae</taxon>
        <taxon>Streptophyta</taxon>
        <taxon>Embryophyta</taxon>
        <taxon>Tracheophyta</taxon>
        <taxon>Spermatophyta</taxon>
        <taxon>Magnoliopsida</taxon>
        <taxon>Ranunculales</taxon>
        <taxon>Circaeasteraceae</taxon>
        <taxon>Kingdonia</taxon>
    </lineage>
</organism>
<comment type="caution">
    <text evidence="1">The sequence shown here is derived from an EMBL/GenBank/DDBJ whole genome shotgun (WGS) entry which is preliminary data.</text>
</comment>
<dbReference type="EMBL" id="JACGCM010002814">
    <property type="protein sequence ID" value="KAF6135062.1"/>
    <property type="molecule type" value="Genomic_DNA"/>
</dbReference>
<sequence length="135" mass="15394">MSIFNQSKPDEHFSMSSSKEARLLRRSILAQRRNCTSNILSQKKLPGSSLVKRKRCLADTISASNTTSSTIVPAVDDIQQSNNLYVHNMPNDNQSTEKHHVKRKKQGHMNFPTTIWSVNSTKEARLMRRSILAQR</sequence>
<proteinExistence type="predicted"/>
<accession>A0A7J7KXN2</accession>
<dbReference type="Proteomes" id="UP000541444">
    <property type="component" value="Unassembled WGS sequence"/>
</dbReference>
<dbReference type="AlphaFoldDB" id="A0A7J7KXN2"/>
<evidence type="ECO:0000313" key="1">
    <source>
        <dbReference type="EMBL" id="KAF6135062.1"/>
    </source>
</evidence>
<keyword evidence="2" id="KW-1185">Reference proteome</keyword>
<reference evidence="1 2" key="1">
    <citation type="journal article" date="2020" name="IScience">
        <title>Genome Sequencing of the Endangered Kingdonia uniflora (Circaeasteraceae, Ranunculales) Reveals Potential Mechanisms of Evolutionary Specialization.</title>
        <authorList>
            <person name="Sun Y."/>
            <person name="Deng T."/>
            <person name="Zhang A."/>
            <person name="Moore M.J."/>
            <person name="Landis J.B."/>
            <person name="Lin N."/>
            <person name="Zhang H."/>
            <person name="Zhang X."/>
            <person name="Huang J."/>
            <person name="Zhang X."/>
            <person name="Sun H."/>
            <person name="Wang H."/>
        </authorList>
    </citation>
    <scope>NUCLEOTIDE SEQUENCE [LARGE SCALE GENOMIC DNA]</scope>
    <source>
        <strain evidence="1">TB1705</strain>
        <tissue evidence="1">Leaf</tissue>
    </source>
</reference>